<evidence type="ECO:0000313" key="1">
    <source>
        <dbReference type="EMBL" id="KAF2261965.1"/>
    </source>
</evidence>
<gene>
    <name evidence="1" type="ORF">CC78DRAFT_583066</name>
</gene>
<name>A0A9P4K5L4_9PLEO</name>
<accession>A0A9P4K5L4</accession>
<evidence type="ECO:0000313" key="2">
    <source>
        <dbReference type="Proteomes" id="UP000800093"/>
    </source>
</evidence>
<dbReference type="Proteomes" id="UP000800093">
    <property type="component" value="Unassembled WGS sequence"/>
</dbReference>
<sequence length="188" mass="21171">MACQASCQHGSRQRIGSVYICMFPTKQAHVPHLEAHTANVVAIGPSRVRTAAYTNWKHLEELVGVDMNQRGQKSGCIKYSIGKVPPLMTALLPYLQQPCHQESREKSETLMKSVRSAELRQDSPRYARLVTFPARSRTKKMVFQNREHASLTAWCHPVKKGGDFDRFLTARMFKGLYALLAVGSRNLA</sequence>
<comment type="caution">
    <text evidence="1">The sequence shown here is derived from an EMBL/GenBank/DDBJ whole genome shotgun (WGS) entry which is preliminary data.</text>
</comment>
<dbReference type="EMBL" id="ML986646">
    <property type="protein sequence ID" value="KAF2261965.1"/>
    <property type="molecule type" value="Genomic_DNA"/>
</dbReference>
<reference evidence="2" key="1">
    <citation type="journal article" date="2020" name="Stud. Mycol.">
        <title>101 Dothideomycetes genomes: A test case for predicting lifestyles and emergence of pathogens.</title>
        <authorList>
            <person name="Haridas S."/>
            <person name="Albert R."/>
            <person name="Binder M."/>
            <person name="Bloem J."/>
            <person name="LaButti K."/>
            <person name="Salamov A."/>
            <person name="Andreopoulos B."/>
            <person name="Baker S."/>
            <person name="Barry K."/>
            <person name="Bills G."/>
            <person name="Bluhm B."/>
            <person name="Cannon C."/>
            <person name="Castanera R."/>
            <person name="Culley D."/>
            <person name="Daum C."/>
            <person name="Ezra D."/>
            <person name="Gonzalez J."/>
            <person name="Henrissat B."/>
            <person name="Kuo A."/>
            <person name="Liang C."/>
            <person name="Lipzen A."/>
            <person name="Lutzoni F."/>
            <person name="Magnuson J."/>
            <person name="Mondo S."/>
            <person name="Nolan M."/>
            <person name="Ohm R."/>
            <person name="Pangilinan J."/>
            <person name="Park H.-J."/>
            <person name="Ramirez L."/>
            <person name="Alfaro M."/>
            <person name="Sun H."/>
            <person name="Tritt A."/>
            <person name="Yoshinaga Y."/>
            <person name="Zwiers L.-H."/>
            <person name="Turgeon B."/>
            <person name="Goodwin S."/>
            <person name="Spatafora J."/>
            <person name="Crous P."/>
            <person name="Grigoriev I."/>
        </authorList>
    </citation>
    <scope>NUCLEOTIDE SEQUENCE [LARGE SCALE GENOMIC DNA]</scope>
    <source>
        <strain evidence="2">CBS 304.66</strain>
    </source>
</reference>
<organism evidence="1 2">
    <name type="scientific">Lojkania enalia</name>
    <dbReference type="NCBI Taxonomy" id="147567"/>
    <lineage>
        <taxon>Eukaryota</taxon>
        <taxon>Fungi</taxon>
        <taxon>Dikarya</taxon>
        <taxon>Ascomycota</taxon>
        <taxon>Pezizomycotina</taxon>
        <taxon>Dothideomycetes</taxon>
        <taxon>Pleosporomycetidae</taxon>
        <taxon>Pleosporales</taxon>
        <taxon>Pleosporales incertae sedis</taxon>
        <taxon>Lojkania</taxon>
    </lineage>
</organism>
<dbReference type="AlphaFoldDB" id="A0A9P4K5L4"/>
<proteinExistence type="predicted"/>
<protein>
    <submittedName>
        <fullName evidence="1">Uncharacterized protein</fullName>
    </submittedName>
</protein>
<keyword evidence="2" id="KW-1185">Reference proteome</keyword>